<gene>
    <name evidence="3" type="ORF">GCM10010345_20160</name>
</gene>
<evidence type="ECO:0000313" key="3">
    <source>
        <dbReference type="EMBL" id="GHA15501.1"/>
    </source>
</evidence>
<evidence type="ECO:0000313" key="4">
    <source>
        <dbReference type="Proteomes" id="UP000653644"/>
    </source>
</evidence>
<protein>
    <recommendedName>
        <fullName evidence="2">N,N-dimethylformamidase beta subunit-like C-terminal domain-containing protein</fullName>
    </recommendedName>
</protein>
<dbReference type="EMBL" id="BMVN01000005">
    <property type="protein sequence ID" value="GHA15501.1"/>
    <property type="molecule type" value="Genomic_DNA"/>
</dbReference>
<proteinExistence type="predicted"/>
<dbReference type="Pfam" id="PF20254">
    <property type="entry name" value="DMFA2_C"/>
    <property type="match status" value="1"/>
</dbReference>
<feature type="region of interest" description="Disordered" evidence="1">
    <location>
        <begin position="507"/>
        <end position="528"/>
    </location>
</feature>
<dbReference type="InterPro" id="IPR006311">
    <property type="entry name" value="TAT_signal"/>
</dbReference>
<feature type="region of interest" description="Disordered" evidence="1">
    <location>
        <begin position="45"/>
        <end position="81"/>
    </location>
</feature>
<dbReference type="InterPro" id="IPR046540">
    <property type="entry name" value="DMFA2_C"/>
</dbReference>
<feature type="compositionally biased region" description="Basic and acidic residues" evidence="1">
    <location>
        <begin position="59"/>
        <end position="69"/>
    </location>
</feature>
<comment type="caution">
    <text evidence="3">The sequence shown here is derived from an EMBL/GenBank/DDBJ whole genome shotgun (WGS) entry which is preliminary data.</text>
</comment>
<dbReference type="Proteomes" id="UP000653644">
    <property type="component" value="Unassembled WGS sequence"/>
</dbReference>
<keyword evidence="4" id="KW-1185">Reference proteome</keyword>
<feature type="domain" description="N,N-dimethylformamidase beta subunit-like C-terminal" evidence="2">
    <location>
        <begin position="111"/>
        <end position="474"/>
    </location>
</feature>
<evidence type="ECO:0000256" key="1">
    <source>
        <dbReference type="SAM" id="MobiDB-lite"/>
    </source>
</evidence>
<dbReference type="PROSITE" id="PS51318">
    <property type="entry name" value="TAT"/>
    <property type="match status" value="1"/>
</dbReference>
<accession>A0ABQ3CK28</accession>
<organism evidence="3 4">
    <name type="scientific">Streptomyces canarius</name>
    <dbReference type="NCBI Taxonomy" id="285453"/>
    <lineage>
        <taxon>Bacteria</taxon>
        <taxon>Bacillati</taxon>
        <taxon>Actinomycetota</taxon>
        <taxon>Actinomycetes</taxon>
        <taxon>Kitasatosporales</taxon>
        <taxon>Streptomycetaceae</taxon>
        <taxon>Streptomyces</taxon>
    </lineage>
</organism>
<evidence type="ECO:0000259" key="2">
    <source>
        <dbReference type="Pfam" id="PF20254"/>
    </source>
</evidence>
<feature type="region of interest" description="Disordered" evidence="1">
    <location>
        <begin position="1"/>
        <end position="22"/>
    </location>
</feature>
<name>A0ABQ3CK28_9ACTN</name>
<sequence length="528" mass="56872">MEMGPATRGGPDHGTAHAGQPGRRRFLGACTGLGLASVTAAACDASTPTPEHSAAASSHRPEAERDRSGTPDWRITSRGPAPAVAGYADRVSMTPGEECGLYVSTTASSFRVSAFRVGWYGGTQARLVWSSKPVRGRAQPEPRFLPDTRTVRADWPRTLTFGTTGWPEGAYLLRLEADSGHQRYIPLIVRSAQGTGRTVLIHAPATWQAYNRWGGYSLYAGASGAYATRSLAVSFDRPYDADGAEKFMVYERAAVVLAERLGTPLAYTTGMDVHRDPEVLRGASAVVCLGHDEYWTPEQRRHVTQARDAGTNVVFLGANTCFRRVRIEQGQTQPDRTVVCYKSSAGADPFYTTKPALVTTDFRQAPAPDPESSLTGVLYEGYPTDAPYVVHAADHWLYEGTGVRPGDGFAHLVGVEYDRVTPAAPVPEPLEITAHSPLVCGGRRSHSDSVYYTAAGGAGVFATGTMRWVEALMAGTPDGGRDHGMDARTRTFVTRTTENALRAFAQGPAAHHRPAARPNISELYKTST</sequence>
<reference evidence="4" key="1">
    <citation type="journal article" date="2019" name="Int. J. Syst. Evol. Microbiol.">
        <title>The Global Catalogue of Microorganisms (GCM) 10K type strain sequencing project: providing services to taxonomists for standard genome sequencing and annotation.</title>
        <authorList>
            <consortium name="The Broad Institute Genomics Platform"/>
            <consortium name="The Broad Institute Genome Sequencing Center for Infectious Disease"/>
            <person name="Wu L."/>
            <person name="Ma J."/>
        </authorList>
    </citation>
    <scope>NUCLEOTIDE SEQUENCE [LARGE SCALE GENOMIC DNA]</scope>
    <source>
        <strain evidence="4">JCM 4733</strain>
    </source>
</reference>